<evidence type="ECO:0000256" key="3">
    <source>
        <dbReference type="ARBA" id="ARBA00022694"/>
    </source>
</evidence>
<dbReference type="InterPro" id="IPR011063">
    <property type="entry name" value="TilS/TtcA_N"/>
</dbReference>
<comment type="catalytic activity">
    <reaction evidence="6">
        <text>cytidine(34) in tRNA(Ile2) + L-lysine + ATP = lysidine(34) in tRNA(Ile2) + AMP + diphosphate + H(+)</text>
        <dbReference type="Rhea" id="RHEA:43744"/>
        <dbReference type="Rhea" id="RHEA-COMP:10625"/>
        <dbReference type="Rhea" id="RHEA-COMP:10670"/>
        <dbReference type="ChEBI" id="CHEBI:15378"/>
        <dbReference type="ChEBI" id="CHEBI:30616"/>
        <dbReference type="ChEBI" id="CHEBI:32551"/>
        <dbReference type="ChEBI" id="CHEBI:33019"/>
        <dbReference type="ChEBI" id="CHEBI:82748"/>
        <dbReference type="ChEBI" id="CHEBI:83665"/>
        <dbReference type="ChEBI" id="CHEBI:456215"/>
        <dbReference type="EC" id="6.3.4.19"/>
    </reaction>
</comment>
<evidence type="ECO:0000256" key="6">
    <source>
        <dbReference type="ARBA" id="ARBA00048539"/>
    </source>
</evidence>
<keyword evidence="4" id="KW-0547">Nucleotide-binding</keyword>
<dbReference type="GO" id="GO:0005524">
    <property type="term" value="F:ATP binding"/>
    <property type="evidence" value="ECO:0007669"/>
    <property type="project" value="UniProtKB-KW"/>
</dbReference>
<evidence type="ECO:0000256" key="5">
    <source>
        <dbReference type="ARBA" id="ARBA00022840"/>
    </source>
</evidence>
<dbReference type="InterPro" id="IPR012795">
    <property type="entry name" value="tRNA_Ile_lys_synt_N"/>
</dbReference>
<dbReference type="AlphaFoldDB" id="A0A382BXQ6"/>
<protein>
    <recommendedName>
        <fullName evidence="1">tRNA(Ile)-lysidine synthetase</fullName>
        <ecNumber evidence="1">6.3.4.19</ecNumber>
    </recommendedName>
</protein>
<dbReference type="Gene3D" id="3.40.50.620">
    <property type="entry name" value="HUPs"/>
    <property type="match status" value="1"/>
</dbReference>
<keyword evidence="2" id="KW-0436">Ligase</keyword>
<dbReference type="PANTHER" id="PTHR43033:SF1">
    <property type="entry name" value="TRNA(ILE)-LYSIDINE SYNTHASE-RELATED"/>
    <property type="match status" value="1"/>
</dbReference>
<reference evidence="8" key="1">
    <citation type="submission" date="2018-05" db="EMBL/GenBank/DDBJ databases">
        <authorList>
            <person name="Lanie J.A."/>
            <person name="Ng W.-L."/>
            <person name="Kazmierczak K.M."/>
            <person name="Andrzejewski T.M."/>
            <person name="Davidsen T.M."/>
            <person name="Wayne K.J."/>
            <person name="Tettelin H."/>
            <person name="Glass J.I."/>
            <person name="Rusch D."/>
            <person name="Podicherti R."/>
            <person name="Tsui H.-C.T."/>
            <person name="Winkler M.E."/>
        </authorList>
    </citation>
    <scope>NUCLEOTIDE SEQUENCE</scope>
</reference>
<evidence type="ECO:0000259" key="7">
    <source>
        <dbReference type="Pfam" id="PF01171"/>
    </source>
</evidence>
<name>A0A382BXQ6_9ZZZZ</name>
<dbReference type="Pfam" id="PF01171">
    <property type="entry name" value="ATP_bind_3"/>
    <property type="match status" value="1"/>
</dbReference>
<dbReference type="GO" id="GO:0032267">
    <property type="term" value="F:tRNA(Ile)-lysidine synthase activity"/>
    <property type="evidence" value="ECO:0007669"/>
    <property type="project" value="UniProtKB-EC"/>
</dbReference>
<feature type="non-terminal residue" evidence="8">
    <location>
        <position position="148"/>
    </location>
</feature>
<accession>A0A382BXQ6</accession>
<dbReference type="InterPro" id="IPR012094">
    <property type="entry name" value="tRNA_Ile_lys_synt"/>
</dbReference>
<sequence length="148" mass="16685">MSDQLRANALSARLKRFVVDLDRKRLFVAYSGGIDSTVLLHALWRLQEHFELELVALHADHQLQEPSGEWHLHCQAFCSNLGIPFRARRFTIRDIRSKGVEAAARSTRYDWFLAQTGGATLVTGHNQDDQAETVLFRLVRGSGVDGLA</sequence>
<dbReference type="CDD" id="cd01992">
    <property type="entry name" value="TilS_N"/>
    <property type="match status" value="1"/>
</dbReference>
<evidence type="ECO:0000256" key="1">
    <source>
        <dbReference type="ARBA" id="ARBA00013267"/>
    </source>
</evidence>
<dbReference type="PANTHER" id="PTHR43033">
    <property type="entry name" value="TRNA(ILE)-LYSIDINE SYNTHASE-RELATED"/>
    <property type="match status" value="1"/>
</dbReference>
<gene>
    <name evidence="8" type="ORF">METZ01_LOCUS170851</name>
</gene>
<evidence type="ECO:0000256" key="2">
    <source>
        <dbReference type="ARBA" id="ARBA00022598"/>
    </source>
</evidence>
<evidence type="ECO:0000256" key="4">
    <source>
        <dbReference type="ARBA" id="ARBA00022741"/>
    </source>
</evidence>
<keyword evidence="3" id="KW-0819">tRNA processing</keyword>
<dbReference type="EC" id="6.3.4.19" evidence="1"/>
<feature type="domain" description="tRNA(Ile)-lysidine/2-thiocytidine synthase N-terminal" evidence="7">
    <location>
        <begin position="26"/>
        <end position="147"/>
    </location>
</feature>
<dbReference type="SUPFAM" id="SSF52402">
    <property type="entry name" value="Adenine nucleotide alpha hydrolases-like"/>
    <property type="match status" value="1"/>
</dbReference>
<proteinExistence type="predicted"/>
<dbReference type="GO" id="GO:0008033">
    <property type="term" value="P:tRNA processing"/>
    <property type="evidence" value="ECO:0007669"/>
    <property type="project" value="UniProtKB-KW"/>
</dbReference>
<dbReference type="NCBIfam" id="TIGR02432">
    <property type="entry name" value="lysidine_TilS_N"/>
    <property type="match status" value="1"/>
</dbReference>
<evidence type="ECO:0000313" key="8">
    <source>
        <dbReference type="EMBL" id="SVB17997.1"/>
    </source>
</evidence>
<dbReference type="InterPro" id="IPR014729">
    <property type="entry name" value="Rossmann-like_a/b/a_fold"/>
</dbReference>
<organism evidence="8">
    <name type="scientific">marine metagenome</name>
    <dbReference type="NCBI Taxonomy" id="408172"/>
    <lineage>
        <taxon>unclassified sequences</taxon>
        <taxon>metagenomes</taxon>
        <taxon>ecological metagenomes</taxon>
    </lineage>
</organism>
<dbReference type="EMBL" id="UINC01031633">
    <property type="protein sequence ID" value="SVB17997.1"/>
    <property type="molecule type" value="Genomic_DNA"/>
</dbReference>
<keyword evidence="5" id="KW-0067">ATP-binding</keyword>